<organism evidence="3 5">
    <name type="scientific">Methylomonas rapida</name>
    <dbReference type="NCBI Taxonomy" id="2963939"/>
    <lineage>
        <taxon>Bacteria</taxon>
        <taxon>Pseudomonadati</taxon>
        <taxon>Pseudomonadota</taxon>
        <taxon>Gammaproteobacteria</taxon>
        <taxon>Methylococcales</taxon>
        <taxon>Methylococcaceae</taxon>
        <taxon>Methylomonas</taxon>
    </lineage>
</organism>
<feature type="region of interest" description="Disordered" evidence="1">
    <location>
        <begin position="60"/>
        <end position="98"/>
    </location>
</feature>
<protein>
    <submittedName>
        <fullName evidence="3">Helix-turn-helix domain-containing protein</fullName>
    </submittedName>
</protein>
<gene>
    <name evidence="4" type="ORF">NM686_010515</name>
    <name evidence="3" type="ORF">NM686_017760</name>
</gene>
<dbReference type="Proteomes" id="UP001162780">
    <property type="component" value="Chromosome"/>
</dbReference>
<dbReference type="RefSeq" id="WP_255187827.1">
    <property type="nucleotide sequence ID" value="NZ_CP113517.1"/>
</dbReference>
<feature type="domain" description="Helix-turn-helix" evidence="2">
    <location>
        <begin position="15"/>
        <end position="60"/>
    </location>
</feature>
<reference evidence="3" key="1">
    <citation type="submission" date="2022-11" db="EMBL/GenBank/DDBJ databases">
        <title>Methylomonas rapida sp. nov., Carotenoid-Producing Obligate Methanotrophs with High Growth Characteristics and Biotechnological Potential.</title>
        <authorList>
            <person name="Tikhonova E.N."/>
            <person name="Suleimanov R.Z."/>
            <person name="Miroshnikov K."/>
            <person name="Oshkin I.Y."/>
            <person name="Belova S.E."/>
            <person name="Danilova O.V."/>
            <person name="Ashikhmin A."/>
            <person name="Konopkin A."/>
            <person name="But S.Y."/>
            <person name="Khmelenina V.N."/>
            <person name="Kuznetsov N."/>
            <person name="Pimenov N.V."/>
            <person name="Dedysh S.N."/>
        </authorList>
    </citation>
    <scope>NUCLEOTIDE SEQUENCE</scope>
    <source>
        <strain evidence="3">MP1</strain>
    </source>
</reference>
<evidence type="ECO:0000313" key="4">
    <source>
        <dbReference type="EMBL" id="WAR46918.1"/>
    </source>
</evidence>
<dbReference type="EMBL" id="CP113517">
    <property type="protein sequence ID" value="WAR46918.1"/>
    <property type="molecule type" value="Genomic_DNA"/>
</dbReference>
<evidence type="ECO:0000313" key="5">
    <source>
        <dbReference type="Proteomes" id="UP001162780"/>
    </source>
</evidence>
<evidence type="ECO:0000259" key="2">
    <source>
        <dbReference type="Pfam" id="PF12728"/>
    </source>
</evidence>
<name>A0ABY7GIQ0_9GAMM</name>
<evidence type="ECO:0000313" key="3">
    <source>
        <dbReference type="EMBL" id="WAR44201.1"/>
    </source>
</evidence>
<proteinExistence type="predicted"/>
<dbReference type="InterPro" id="IPR041657">
    <property type="entry name" value="HTH_17"/>
</dbReference>
<sequence>MKEIITCEPLAVSEETAAKLLDVSVSTIQKLRRQGKLIGKLVSDGSVRIPFQMLKDHLEAAPESNLLPPPNCAEGGKTSRSNAKRKQMALSGADNAQL</sequence>
<evidence type="ECO:0000256" key="1">
    <source>
        <dbReference type="SAM" id="MobiDB-lite"/>
    </source>
</evidence>
<accession>A0ABY7GIQ0</accession>
<keyword evidence="5" id="KW-1185">Reference proteome</keyword>
<dbReference type="EMBL" id="CP113517">
    <property type="protein sequence ID" value="WAR44201.1"/>
    <property type="molecule type" value="Genomic_DNA"/>
</dbReference>
<dbReference type="Pfam" id="PF12728">
    <property type="entry name" value="HTH_17"/>
    <property type="match status" value="1"/>
</dbReference>